<name>A0A369JUK8_HYPMA</name>
<evidence type="ECO:0000313" key="1">
    <source>
        <dbReference type="EMBL" id="RDB26021.1"/>
    </source>
</evidence>
<reference evidence="1" key="1">
    <citation type="submission" date="2018-04" db="EMBL/GenBank/DDBJ databases">
        <title>Whole genome sequencing of Hypsizygus marmoreus.</title>
        <authorList>
            <person name="Choi I.-G."/>
            <person name="Min B."/>
            <person name="Kim J.-G."/>
            <person name="Kim S."/>
            <person name="Oh Y.-L."/>
            <person name="Kong W.-S."/>
            <person name="Park H."/>
            <person name="Jeong J."/>
            <person name="Song E.-S."/>
        </authorList>
    </citation>
    <scope>NUCLEOTIDE SEQUENCE [LARGE SCALE GENOMIC DNA]</scope>
    <source>
        <strain evidence="1">51987-8</strain>
    </source>
</reference>
<dbReference type="OrthoDB" id="3061774at2759"/>
<gene>
    <name evidence="1" type="ORF">Hypma_006910</name>
</gene>
<feature type="non-terminal residue" evidence="1">
    <location>
        <position position="403"/>
    </location>
</feature>
<dbReference type="EMBL" id="LUEZ02000040">
    <property type="protein sequence ID" value="RDB26021.1"/>
    <property type="molecule type" value="Genomic_DNA"/>
</dbReference>
<dbReference type="AlphaFoldDB" id="A0A369JUK8"/>
<comment type="caution">
    <text evidence="1">The sequence shown here is derived from an EMBL/GenBank/DDBJ whole genome shotgun (WGS) entry which is preliminary data.</text>
</comment>
<accession>A0A369JUK8</accession>
<proteinExistence type="predicted"/>
<dbReference type="InParanoid" id="A0A369JUK8"/>
<keyword evidence="2" id="KW-1185">Reference proteome</keyword>
<evidence type="ECO:0000313" key="2">
    <source>
        <dbReference type="Proteomes" id="UP000076154"/>
    </source>
</evidence>
<organism evidence="1 2">
    <name type="scientific">Hypsizygus marmoreus</name>
    <name type="common">White beech mushroom</name>
    <name type="synonym">Agaricus marmoreus</name>
    <dbReference type="NCBI Taxonomy" id="39966"/>
    <lineage>
        <taxon>Eukaryota</taxon>
        <taxon>Fungi</taxon>
        <taxon>Dikarya</taxon>
        <taxon>Basidiomycota</taxon>
        <taxon>Agaricomycotina</taxon>
        <taxon>Agaricomycetes</taxon>
        <taxon>Agaricomycetidae</taxon>
        <taxon>Agaricales</taxon>
        <taxon>Tricholomatineae</taxon>
        <taxon>Lyophyllaceae</taxon>
        <taxon>Hypsizygus</taxon>
    </lineage>
</organism>
<sequence>MASSVAQHDVFNSEDLLFSVLSLCDPLTLSHFRSTDSNHHAVIHHFLNGQITRSLGLFFEWSDHNSFWDTLRNSHSVIGGSVALLALTPTIQVRPRNLNVYCPKGALPIWTVFLQTSNYSHHEEAKGEDCYEGSVYSHHVWNKPEGSARRTIMITESVSSSVIPIVISATTTARMNIISPCALYSPYANLTTRRRAVYGNSNPDDETRSQHEKWGVLLRPSTNDFQEPCGFACPIIRRRWGKDGGFGCLQWRMPINHDEEEELQRTSDSRPVSFRTCPPIKCIVRCALLQDPAANHVSLHSSKKVDVISLLYHLPRDRFTKQTILGIGFTSSLALVSPKRRGQVRNSKCPLANVTHHKTRNVFAVIPDRKRVAMICLCFLQVISLPWCQVVTLSFEIRVEEVA</sequence>
<dbReference type="Proteomes" id="UP000076154">
    <property type="component" value="Unassembled WGS sequence"/>
</dbReference>
<protein>
    <submittedName>
        <fullName evidence="1">Uncharacterized protein</fullName>
    </submittedName>
</protein>